<protein>
    <recommendedName>
        <fullName evidence="2 5">Nitrogen permease regulator 3</fullName>
    </recommendedName>
    <alternativeName>
        <fullName evidence="4 5">Required for meiotic nuclear division protein 11</fullName>
    </alternativeName>
</protein>
<dbReference type="Pfam" id="PF24064">
    <property type="entry name" value="HTH_NPRL3"/>
    <property type="match status" value="1"/>
</dbReference>
<evidence type="ECO:0000256" key="1">
    <source>
        <dbReference type="ARBA" id="ARBA00010546"/>
    </source>
</evidence>
<sequence>MSSLPVPPNSCLLAILLLTKYQYDPQIVFHYPPRPGEDDSKLHKYLRDFEGAESSSSNEDSTTSADDQDVEANSGVKPNKIQPHDLEVDETGSASPDKRNGIETPREHSNWGEIFGHNPHFLAKLLCPAKSGHKKRFEVSVNDKVFLGRPAFANEDGEWRKRKRKTGGGNDERQGDPESIQMPVKTSVQTTQDLSETSGLGSDSDNQEDGISNETLTIKQPAKDKANELQQRAKHRKIRRKDNLSMFQVVFIMAPPPLEYQLRVGEMYDYVVKKFSRALKWEQARSSLVSREGLMLARLTNSFGGRLSGILVGTLVKLACLTLLGPNPPLASLYHELLKNSNVARAIANVYSSISNCRIAQISLTPDLSLSLKIPVPTSTAVLPNLISHQLPGLWLTTATSIPLEDGAHFSSSQLASHFALLLLSDLPSILADVQSTDSPLAEHLADYLNVSKPTKSFLQISQSSGIALSDIQHIASHLIYWRRAAAIPPLHQRDIYIMSPNADMSKLASASAHFAKLYPALPPLPKILSLLSSTPRPYSTLIPSKDHKEAYMGILAWLFRYGWVTQLRTFAWIRVPPHILKSVAGGPAHGRNGSKESDPSTSDNATHLHVPNLASSPSSSTQSSTHTAVPISSSSPPTSPILVPRPLHPTTAASAYLAAMSAHVLFTQGEEARDGWEKCVKYFDGKHALETIAIREGWKRKKVGDLVAGWEGMGFLRRVRHW</sequence>
<dbReference type="EMBL" id="CAJPDS010000074">
    <property type="protein sequence ID" value="CAF9934322.1"/>
    <property type="molecule type" value="Genomic_DNA"/>
</dbReference>
<keyword evidence="5" id="KW-0732">Signal</keyword>
<dbReference type="GO" id="GO:0005774">
    <property type="term" value="C:vacuolar membrane"/>
    <property type="evidence" value="ECO:0007669"/>
    <property type="project" value="UniProtKB-SubCell"/>
</dbReference>
<dbReference type="GO" id="GO:0010508">
    <property type="term" value="P:positive regulation of autophagy"/>
    <property type="evidence" value="ECO:0007669"/>
    <property type="project" value="TreeGrafter"/>
</dbReference>
<comment type="function">
    <text evidence="3 5">Mediates inactivation of the TORC1 complex in response to amino acid starvation. Required for meiotic nuclear division.</text>
</comment>
<reference evidence="8" key="1">
    <citation type="submission" date="2021-03" db="EMBL/GenBank/DDBJ databases">
        <authorList>
            <person name="Tagirdzhanova G."/>
        </authorList>
    </citation>
    <scope>NUCLEOTIDE SEQUENCE</scope>
</reference>
<evidence type="ECO:0000259" key="7">
    <source>
        <dbReference type="Pfam" id="PF24064"/>
    </source>
</evidence>
<comment type="subcellular location">
    <subcellularLocation>
        <location evidence="5">Vacuole membrane</location>
        <topology evidence="5">Peripheral membrane protein</topology>
    </subcellularLocation>
</comment>
<dbReference type="GO" id="GO:0038202">
    <property type="term" value="P:TORC1 signaling"/>
    <property type="evidence" value="ECO:0007669"/>
    <property type="project" value="TreeGrafter"/>
</dbReference>
<dbReference type="GO" id="GO:0051321">
    <property type="term" value="P:meiotic cell cycle"/>
    <property type="evidence" value="ECO:0007669"/>
    <property type="project" value="UniProtKB-UniRule"/>
</dbReference>
<comment type="caution">
    <text evidence="8">The sequence shown here is derived from an EMBL/GenBank/DDBJ whole genome shotgun (WGS) entry which is preliminary data.</text>
</comment>
<evidence type="ECO:0000313" key="9">
    <source>
        <dbReference type="Proteomes" id="UP000664521"/>
    </source>
</evidence>
<dbReference type="GO" id="GO:1990130">
    <property type="term" value="C:GATOR1 complex"/>
    <property type="evidence" value="ECO:0007669"/>
    <property type="project" value="TreeGrafter"/>
</dbReference>
<comment type="similarity">
    <text evidence="1 5">Belongs to the NPR3 family.</text>
</comment>
<evidence type="ECO:0000313" key="8">
    <source>
        <dbReference type="EMBL" id="CAF9934322.1"/>
    </source>
</evidence>
<feature type="region of interest" description="Disordered" evidence="6">
    <location>
        <begin position="32"/>
        <end position="111"/>
    </location>
</feature>
<feature type="compositionally biased region" description="Basic and acidic residues" evidence="6">
    <location>
        <begin position="35"/>
        <end position="50"/>
    </location>
</feature>
<evidence type="ECO:0000256" key="3">
    <source>
        <dbReference type="ARBA" id="ARBA00025376"/>
    </source>
</evidence>
<feature type="compositionally biased region" description="Low complexity" evidence="6">
    <location>
        <begin position="616"/>
        <end position="645"/>
    </location>
</feature>
<name>A0A8H3G497_9LECA</name>
<dbReference type="Pfam" id="PF03666">
    <property type="entry name" value="NPR3"/>
    <property type="match status" value="1"/>
</dbReference>
<evidence type="ECO:0000256" key="2">
    <source>
        <dbReference type="ARBA" id="ARBA00017880"/>
    </source>
</evidence>
<gene>
    <name evidence="8" type="primary">NPR3</name>
    <name evidence="8" type="ORF">HETSPECPRED_009178</name>
</gene>
<dbReference type="InterPro" id="IPR005365">
    <property type="entry name" value="Npr3"/>
</dbReference>
<feature type="region of interest" description="Disordered" evidence="6">
    <location>
        <begin position="157"/>
        <end position="237"/>
    </location>
</feature>
<dbReference type="GO" id="GO:0034198">
    <property type="term" value="P:cellular response to amino acid starvation"/>
    <property type="evidence" value="ECO:0007669"/>
    <property type="project" value="TreeGrafter"/>
</dbReference>
<keyword evidence="5" id="KW-0469">Meiosis</keyword>
<evidence type="ECO:0000256" key="4">
    <source>
        <dbReference type="ARBA" id="ARBA00030028"/>
    </source>
</evidence>
<keyword evidence="9" id="KW-1185">Reference proteome</keyword>
<dbReference type="Proteomes" id="UP000664521">
    <property type="component" value="Unassembled WGS sequence"/>
</dbReference>
<feature type="region of interest" description="Disordered" evidence="6">
    <location>
        <begin position="585"/>
        <end position="645"/>
    </location>
</feature>
<evidence type="ECO:0000256" key="6">
    <source>
        <dbReference type="SAM" id="MobiDB-lite"/>
    </source>
</evidence>
<feature type="domain" description="GATOR1 complex protein NPRL3 C-terminal HTH" evidence="7">
    <location>
        <begin position="666"/>
        <end position="708"/>
    </location>
</feature>
<dbReference type="PANTHER" id="PTHR13153:SF5">
    <property type="entry name" value="GATOR COMPLEX PROTEIN NPRL3"/>
    <property type="match status" value="1"/>
</dbReference>
<dbReference type="InterPro" id="IPR056603">
    <property type="entry name" value="HTH_NPRL3"/>
</dbReference>
<accession>A0A8H3G497</accession>
<dbReference type="AlphaFoldDB" id="A0A8H3G497"/>
<feature type="compositionally biased region" description="Low complexity" evidence="6">
    <location>
        <begin position="52"/>
        <end position="65"/>
    </location>
</feature>
<proteinExistence type="inferred from homology"/>
<feature type="compositionally biased region" description="Polar residues" evidence="6">
    <location>
        <begin position="184"/>
        <end position="218"/>
    </location>
</feature>
<dbReference type="PANTHER" id="PTHR13153">
    <property type="entry name" value="CGTHBA PROTEIN -14 GENE PROTEIN"/>
    <property type="match status" value="1"/>
</dbReference>
<feature type="compositionally biased region" description="Basic and acidic residues" evidence="6">
    <location>
        <begin position="96"/>
        <end position="110"/>
    </location>
</feature>
<organism evidence="8 9">
    <name type="scientific">Heterodermia speciosa</name>
    <dbReference type="NCBI Taxonomy" id="116794"/>
    <lineage>
        <taxon>Eukaryota</taxon>
        <taxon>Fungi</taxon>
        <taxon>Dikarya</taxon>
        <taxon>Ascomycota</taxon>
        <taxon>Pezizomycotina</taxon>
        <taxon>Lecanoromycetes</taxon>
        <taxon>OSLEUM clade</taxon>
        <taxon>Lecanoromycetidae</taxon>
        <taxon>Caliciales</taxon>
        <taxon>Physciaceae</taxon>
        <taxon>Heterodermia</taxon>
    </lineage>
</organism>
<dbReference type="OrthoDB" id="18648at2759"/>
<evidence type="ECO:0000256" key="5">
    <source>
        <dbReference type="RuleBase" id="RU368069"/>
    </source>
</evidence>
<dbReference type="GO" id="GO:1904262">
    <property type="term" value="P:negative regulation of TORC1 signaling"/>
    <property type="evidence" value="ECO:0007669"/>
    <property type="project" value="TreeGrafter"/>
</dbReference>